<comment type="caution">
    <text evidence="1">The sequence shown here is derived from an EMBL/GenBank/DDBJ whole genome shotgun (WGS) entry which is preliminary data.</text>
</comment>
<dbReference type="Proteomes" id="UP000223913">
    <property type="component" value="Unassembled WGS sequence"/>
</dbReference>
<dbReference type="Pfam" id="PF05635">
    <property type="entry name" value="23S_rRNA_IVP"/>
    <property type="match status" value="1"/>
</dbReference>
<dbReference type="InterPro" id="IPR036583">
    <property type="entry name" value="23S_rRNA_IVS_sf"/>
</dbReference>
<dbReference type="AlphaFoldDB" id="A0A2D0NGF8"/>
<dbReference type="InterPro" id="IPR012657">
    <property type="entry name" value="23S_rRNA-intervening_sequence"/>
</dbReference>
<dbReference type="NCBIfam" id="TIGR02436">
    <property type="entry name" value="four helix bundle protein"/>
    <property type="match status" value="1"/>
</dbReference>
<dbReference type="CDD" id="cd16377">
    <property type="entry name" value="23S_rRNA_IVP_like"/>
    <property type="match status" value="1"/>
</dbReference>
<accession>A0A2D0NGF8</accession>
<dbReference type="OrthoDB" id="9811959at2"/>
<sequence>MGNFKDLRVWQDAMELVVDIYQICRTDAFARDYGLRDQLQRSAVSIPSNIAEGDERGTNKESIRFFNIAKGSVAETITQLLIAYRVGYLDEKELHQLEEKAEKIRASLKNLIKARKNTSYR</sequence>
<evidence type="ECO:0000313" key="1">
    <source>
        <dbReference type="EMBL" id="PHN07557.1"/>
    </source>
</evidence>
<reference evidence="1 2" key="1">
    <citation type="submission" date="2017-10" db="EMBL/GenBank/DDBJ databases">
        <title>The draft genome sequence of Lewinella nigricans NBRC 102662.</title>
        <authorList>
            <person name="Wang K."/>
        </authorList>
    </citation>
    <scope>NUCLEOTIDE SEQUENCE [LARGE SCALE GENOMIC DNA]</scope>
    <source>
        <strain evidence="1 2">NBRC 102662</strain>
    </source>
</reference>
<dbReference type="EMBL" id="PDUD01000009">
    <property type="protein sequence ID" value="PHN07557.1"/>
    <property type="molecule type" value="Genomic_DNA"/>
</dbReference>
<gene>
    <name evidence="1" type="ORF">CRP01_05500</name>
</gene>
<dbReference type="SUPFAM" id="SSF158446">
    <property type="entry name" value="IVS-encoded protein-like"/>
    <property type="match status" value="1"/>
</dbReference>
<keyword evidence="2" id="KW-1185">Reference proteome</keyword>
<dbReference type="NCBIfam" id="NF008912">
    <property type="entry name" value="PRK12275.1-6"/>
    <property type="match status" value="1"/>
</dbReference>
<name>A0A2D0NGF8_FLAN2</name>
<dbReference type="PANTHER" id="PTHR38471:SF2">
    <property type="entry name" value="FOUR HELIX BUNDLE PROTEIN"/>
    <property type="match status" value="1"/>
</dbReference>
<dbReference type="Gene3D" id="1.20.1440.60">
    <property type="entry name" value="23S rRNA-intervening sequence"/>
    <property type="match status" value="1"/>
</dbReference>
<protein>
    <submittedName>
        <fullName evidence="1">Four helix bundle protein</fullName>
    </submittedName>
</protein>
<proteinExistence type="predicted"/>
<evidence type="ECO:0000313" key="2">
    <source>
        <dbReference type="Proteomes" id="UP000223913"/>
    </source>
</evidence>
<dbReference type="PANTHER" id="PTHR38471">
    <property type="entry name" value="FOUR HELIX BUNDLE PROTEIN"/>
    <property type="match status" value="1"/>
</dbReference>
<dbReference type="RefSeq" id="WP_099149006.1">
    <property type="nucleotide sequence ID" value="NZ_PDUD01000009.1"/>
</dbReference>
<organism evidence="1 2">
    <name type="scientific">Flavilitoribacter nigricans (strain ATCC 23147 / DSM 23189 / NBRC 102662 / NCIMB 1420 / SS-2)</name>
    <name type="common">Lewinella nigricans</name>
    <dbReference type="NCBI Taxonomy" id="1122177"/>
    <lineage>
        <taxon>Bacteria</taxon>
        <taxon>Pseudomonadati</taxon>
        <taxon>Bacteroidota</taxon>
        <taxon>Saprospiria</taxon>
        <taxon>Saprospirales</taxon>
        <taxon>Lewinellaceae</taxon>
        <taxon>Flavilitoribacter</taxon>
    </lineage>
</organism>